<evidence type="ECO:0000313" key="1">
    <source>
        <dbReference type="EMBL" id="ASN26506.1"/>
    </source>
</evidence>
<evidence type="ECO:0008006" key="3">
    <source>
        <dbReference type="Google" id="ProtNLM"/>
    </source>
</evidence>
<name>A0A221P361_9ACTN</name>
<evidence type="ECO:0000313" key="2">
    <source>
        <dbReference type="Proteomes" id="UP000031501"/>
    </source>
</evidence>
<protein>
    <recommendedName>
        <fullName evidence="3">Class I SAM-dependent methyltransferase</fullName>
    </recommendedName>
</protein>
<proteinExistence type="predicted"/>
<sequence length="92" mass="10002">MSARAPHWLHNQPLAALYGQVAAPVRDGGVFVNADHMIDETTPQINAVQRARRLMRMDQAKPEGALDRSGRRRLAAKGAALAGRPPGVRALR</sequence>
<reference evidence="1 2" key="1">
    <citation type="submission" date="2017-07" db="EMBL/GenBank/DDBJ databases">
        <title>Genome sequence of Streptomyces pluripotens MUSC 137T.</title>
        <authorList>
            <person name="Ser H.-L."/>
            <person name="Lee L.-H."/>
        </authorList>
    </citation>
    <scope>NUCLEOTIDE SEQUENCE [LARGE SCALE GENOMIC DNA]</scope>
    <source>
        <strain evidence="1 2">MUSC 137</strain>
    </source>
</reference>
<dbReference type="RefSeq" id="WP_052318919.1">
    <property type="nucleotide sequence ID" value="NZ_CP021080.1"/>
</dbReference>
<dbReference type="EMBL" id="CP022433">
    <property type="protein sequence ID" value="ASN26506.1"/>
    <property type="molecule type" value="Genomic_DNA"/>
</dbReference>
<dbReference type="Proteomes" id="UP000031501">
    <property type="component" value="Chromosome"/>
</dbReference>
<keyword evidence="2" id="KW-1185">Reference proteome</keyword>
<dbReference type="AlphaFoldDB" id="A0A221P361"/>
<dbReference type="KEGG" id="splu:LK06_022475"/>
<accession>A0A221P361</accession>
<organism evidence="1 2">
    <name type="scientific">Streptomyces pluripotens</name>
    <dbReference type="NCBI Taxonomy" id="1355015"/>
    <lineage>
        <taxon>Bacteria</taxon>
        <taxon>Bacillati</taxon>
        <taxon>Actinomycetota</taxon>
        <taxon>Actinomycetes</taxon>
        <taxon>Kitasatosporales</taxon>
        <taxon>Streptomycetaceae</taxon>
        <taxon>Streptomyces</taxon>
    </lineage>
</organism>
<gene>
    <name evidence="1" type="ORF">LK07_23635</name>
</gene>
<dbReference type="OrthoDB" id="3286690at2"/>